<dbReference type="NCBIfam" id="TIGR01484">
    <property type="entry name" value="HAD-SF-IIB"/>
    <property type="match status" value="1"/>
</dbReference>
<evidence type="ECO:0000313" key="1">
    <source>
        <dbReference type="EMBL" id="KRN81030.1"/>
    </source>
</evidence>
<dbReference type="AlphaFoldDB" id="A0A0R2K042"/>
<protein>
    <submittedName>
        <fullName evidence="1">HAD superfamily hydrolase</fullName>
    </submittedName>
</protein>
<dbReference type="InterPro" id="IPR000150">
    <property type="entry name" value="Cof"/>
</dbReference>
<dbReference type="Pfam" id="PF08282">
    <property type="entry name" value="Hydrolase_3"/>
    <property type="match status" value="1"/>
</dbReference>
<dbReference type="EMBL" id="JQBK01000090">
    <property type="protein sequence ID" value="KRN81030.1"/>
    <property type="molecule type" value="Genomic_DNA"/>
</dbReference>
<dbReference type="InterPro" id="IPR036412">
    <property type="entry name" value="HAD-like_sf"/>
</dbReference>
<organism evidence="1 2">
    <name type="scientific">Ligilactobacillus acidipiscis</name>
    <dbReference type="NCBI Taxonomy" id="89059"/>
    <lineage>
        <taxon>Bacteria</taxon>
        <taxon>Bacillati</taxon>
        <taxon>Bacillota</taxon>
        <taxon>Bacilli</taxon>
        <taxon>Lactobacillales</taxon>
        <taxon>Lactobacillaceae</taxon>
        <taxon>Ligilactobacillus</taxon>
    </lineage>
</organism>
<dbReference type="CDD" id="cd07518">
    <property type="entry name" value="HAD_YbiV-Like"/>
    <property type="match status" value="1"/>
</dbReference>
<dbReference type="SFLD" id="SFLDS00003">
    <property type="entry name" value="Haloacid_Dehalogenase"/>
    <property type="match status" value="1"/>
</dbReference>
<dbReference type="GO" id="GO:0016791">
    <property type="term" value="F:phosphatase activity"/>
    <property type="evidence" value="ECO:0007669"/>
    <property type="project" value="TreeGrafter"/>
</dbReference>
<dbReference type="GO" id="GO:0000287">
    <property type="term" value="F:magnesium ion binding"/>
    <property type="evidence" value="ECO:0007669"/>
    <property type="project" value="TreeGrafter"/>
</dbReference>
<comment type="caution">
    <text evidence="1">The sequence shown here is derived from an EMBL/GenBank/DDBJ whole genome shotgun (WGS) entry which is preliminary data.</text>
</comment>
<sequence length="269" mass="30460">MLNQCKLIAVDMDGTFLNDQKDYDRQHFAALYRKMQERKIQFVVASGNQYYQLCTFFADFPDIIYIADNGAYIRDLTTVYFGSRFDPKQAKKILGQLNTYPGLFDELVVGGFKSAYILEDSSEEFKKEAHFYNRKLQIVDSFAEIIDESTKYSFNYTTQDTISFMQKLQEQLWGMAEITTSGHGNFDIIQPGVHKASGLRHLSQRLGIPLSQMCAFGDGGNDLEMLEAVGDGVAMANCAPEVKKIAQHQTGTNNEQGVLQYLDKLLDNN</sequence>
<dbReference type="GO" id="GO:0005829">
    <property type="term" value="C:cytosol"/>
    <property type="evidence" value="ECO:0007669"/>
    <property type="project" value="TreeGrafter"/>
</dbReference>
<dbReference type="NCBIfam" id="TIGR00099">
    <property type="entry name" value="Cof-subfamily"/>
    <property type="match status" value="1"/>
</dbReference>
<dbReference type="Gene3D" id="3.30.1240.10">
    <property type="match status" value="1"/>
</dbReference>
<dbReference type="STRING" id="89059.LAC1533_2266"/>
<dbReference type="InterPro" id="IPR023214">
    <property type="entry name" value="HAD_sf"/>
</dbReference>
<dbReference type="PATRIC" id="fig|89059.3.peg.2324"/>
<dbReference type="SUPFAM" id="SSF56784">
    <property type="entry name" value="HAD-like"/>
    <property type="match status" value="1"/>
</dbReference>
<accession>A0A0R2K042</accession>
<dbReference type="OrthoDB" id="9814970at2"/>
<evidence type="ECO:0000313" key="2">
    <source>
        <dbReference type="Proteomes" id="UP000051491"/>
    </source>
</evidence>
<reference evidence="1 2" key="1">
    <citation type="journal article" date="2015" name="Genome Announc.">
        <title>Expanding the biotechnology potential of lactobacilli through comparative genomics of 213 strains and associated genera.</title>
        <authorList>
            <person name="Sun Z."/>
            <person name="Harris H.M."/>
            <person name="McCann A."/>
            <person name="Guo C."/>
            <person name="Argimon S."/>
            <person name="Zhang W."/>
            <person name="Yang X."/>
            <person name="Jeffery I.B."/>
            <person name="Cooney J.C."/>
            <person name="Kagawa T.F."/>
            <person name="Liu W."/>
            <person name="Song Y."/>
            <person name="Salvetti E."/>
            <person name="Wrobel A."/>
            <person name="Rasinkangas P."/>
            <person name="Parkhill J."/>
            <person name="Rea M.C."/>
            <person name="O'Sullivan O."/>
            <person name="Ritari J."/>
            <person name="Douillard F.P."/>
            <person name="Paul Ross R."/>
            <person name="Yang R."/>
            <person name="Briner A.E."/>
            <person name="Felis G.E."/>
            <person name="de Vos W.M."/>
            <person name="Barrangou R."/>
            <person name="Klaenhammer T.R."/>
            <person name="Caufield P.W."/>
            <person name="Cui Y."/>
            <person name="Zhang H."/>
            <person name="O'Toole P.W."/>
        </authorList>
    </citation>
    <scope>NUCLEOTIDE SEQUENCE [LARGE SCALE GENOMIC DNA]</scope>
    <source>
        <strain evidence="1 2">DSM 15353</strain>
    </source>
</reference>
<dbReference type="SFLD" id="SFLDG01140">
    <property type="entry name" value="C2.B:_Phosphomannomutase_and_P"/>
    <property type="match status" value="1"/>
</dbReference>
<dbReference type="PANTHER" id="PTHR10000">
    <property type="entry name" value="PHOSPHOSERINE PHOSPHATASE"/>
    <property type="match status" value="1"/>
</dbReference>
<dbReference type="InterPro" id="IPR006379">
    <property type="entry name" value="HAD-SF_hydro_IIB"/>
</dbReference>
<name>A0A0R2K042_9LACO</name>
<dbReference type="PANTHER" id="PTHR10000:SF53">
    <property type="entry name" value="5-AMINO-6-(5-PHOSPHO-D-RIBITYLAMINO)URACIL PHOSPHATASE YBJI-RELATED"/>
    <property type="match status" value="1"/>
</dbReference>
<dbReference type="Gene3D" id="3.40.50.1000">
    <property type="entry name" value="HAD superfamily/HAD-like"/>
    <property type="match status" value="1"/>
</dbReference>
<dbReference type="Proteomes" id="UP000051491">
    <property type="component" value="Unassembled WGS sequence"/>
</dbReference>
<keyword evidence="1" id="KW-0378">Hydrolase</keyword>
<dbReference type="RefSeq" id="WP_010500097.1">
    <property type="nucleotide sequence ID" value="NZ_JQBK01000090.1"/>
</dbReference>
<proteinExistence type="predicted"/>
<gene>
    <name evidence="1" type="ORF">IV43_GL002204</name>
</gene>